<dbReference type="RefSeq" id="WP_188381747.1">
    <property type="nucleotide sequence ID" value="NZ_BMDI01000002.1"/>
</dbReference>
<keyword evidence="2" id="KW-0597">Phosphoprotein</keyword>
<evidence type="ECO:0000313" key="4">
    <source>
        <dbReference type="EMBL" id="GGI20814.1"/>
    </source>
</evidence>
<protein>
    <recommendedName>
        <fullName evidence="3">Response regulatory domain-containing protein</fullName>
    </recommendedName>
</protein>
<reference evidence="5" key="1">
    <citation type="journal article" date="2019" name="Int. J. Syst. Evol. Microbiol.">
        <title>The Global Catalogue of Microorganisms (GCM) 10K type strain sequencing project: providing services to taxonomists for standard genome sequencing and annotation.</title>
        <authorList>
            <consortium name="The Broad Institute Genomics Platform"/>
            <consortium name="The Broad Institute Genome Sequencing Center for Infectious Disease"/>
            <person name="Wu L."/>
            <person name="Ma J."/>
        </authorList>
    </citation>
    <scope>NUCLEOTIDE SEQUENCE [LARGE SCALE GENOMIC DNA]</scope>
    <source>
        <strain evidence="5">CCM 2767</strain>
    </source>
</reference>
<evidence type="ECO:0000256" key="2">
    <source>
        <dbReference type="PROSITE-ProRule" id="PRU00169"/>
    </source>
</evidence>
<dbReference type="PANTHER" id="PTHR43214">
    <property type="entry name" value="TWO-COMPONENT RESPONSE REGULATOR"/>
    <property type="match status" value="1"/>
</dbReference>
<dbReference type="PROSITE" id="PS50110">
    <property type="entry name" value="RESPONSE_REGULATORY"/>
    <property type="match status" value="1"/>
</dbReference>
<evidence type="ECO:0000259" key="3">
    <source>
        <dbReference type="PROSITE" id="PS50110"/>
    </source>
</evidence>
<keyword evidence="5" id="KW-1185">Reference proteome</keyword>
<dbReference type="InterPro" id="IPR039420">
    <property type="entry name" value="WalR-like"/>
</dbReference>
<dbReference type="SUPFAM" id="SSF52172">
    <property type="entry name" value="CheY-like"/>
    <property type="match status" value="1"/>
</dbReference>
<dbReference type="Proteomes" id="UP000642180">
    <property type="component" value="Unassembled WGS sequence"/>
</dbReference>
<feature type="domain" description="Response regulatory" evidence="3">
    <location>
        <begin position="2"/>
        <end position="118"/>
    </location>
</feature>
<dbReference type="SMART" id="SM00448">
    <property type="entry name" value="REC"/>
    <property type="match status" value="1"/>
</dbReference>
<dbReference type="InterPro" id="IPR001789">
    <property type="entry name" value="Sig_transdc_resp-reg_receiver"/>
</dbReference>
<proteinExistence type="predicted"/>
<evidence type="ECO:0000256" key="1">
    <source>
        <dbReference type="ARBA" id="ARBA00023125"/>
    </source>
</evidence>
<accession>A0A8J3AZP5</accession>
<gene>
    <name evidence="4" type="ORF">GCM10008066_25910</name>
</gene>
<dbReference type="Gene3D" id="3.40.50.2300">
    <property type="match status" value="1"/>
</dbReference>
<dbReference type="InterPro" id="IPR011006">
    <property type="entry name" value="CheY-like_superfamily"/>
</dbReference>
<dbReference type="InterPro" id="IPR058245">
    <property type="entry name" value="NreC/VraR/RcsB-like_REC"/>
</dbReference>
<dbReference type="AlphaFoldDB" id="A0A8J3AZP5"/>
<sequence length="128" mass="14126">MKIVVVEDSAVIRKHLITLLETVEGVEVAGEAESEQAALALIPDTQPDLVVLDIRLSPGNGLNVLRELRASGDATEILVVTNLMHEQYRKLSMRLGANGFYDKTYGIETMLNRIQSGCTGWSQKRQCN</sequence>
<feature type="modified residue" description="4-aspartylphosphate" evidence="2">
    <location>
        <position position="53"/>
    </location>
</feature>
<keyword evidence="1" id="KW-0238">DNA-binding</keyword>
<name>A0A8J3AZP5_9BURK</name>
<dbReference type="Pfam" id="PF00072">
    <property type="entry name" value="Response_reg"/>
    <property type="match status" value="1"/>
</dbReference>
<dbReference type="GO" id="GO:0003677">
    <property type="term" value="F:DNA binding"/>
    <property type="evidence" value="ECO:0007669"/>
    <property type="project" value="UniProtKB-KW"/>
</dbReference>
<evidence type="ECO:0000313" key="5">
    <source>
        <dbReference type="Proteomes" id="UP000642180"/>
    </source>
</evidence>
<dbReference type="EMBL" id="BMDI01000002">
    <property type="protein sequence ID" value="GGI20814.1"/>
    <property type="molecule type" value="Genomic_DNA"/>
</dbReference>
<dbReference type="GO" id="GO:0000160">
    <property type="term" value="P:phosphorelay signal transduction system"/>
    <property type="evidence" value="ECO:0007669"/>
    <property type="project" value="InterPro"/>
</dbReference>
<comment type="caution">
    <text evidence="4">The sequence shown here is derived from an EMBL/GenBank/DDBJ whole genome shotgun (WGS) entry which is preliminary data.</text>
</comment>
<dbReference type="CDD" id="cd17535">
    <property type="entry name" value="REC_NarL-like"/>
    <property type="match status" value="1"/>
</dbReference>
<organism evidence="4 5">
    <name type="scientific">Oxalicibacterium faecigallinarum</name>
    <dbReference type="NCBI Taxonomy" id="573741"/>
    <lineage>
        <taxon>Bacteria</taxon>
        <taxon>Pseudomonadati</taxon>
        <taxon>Pseudomonadota</taxon>
        <taxon>Betaproteobacteria</taxon>
        <taxon>Burkholderiales</taxon>
        <taxon>Oxalobacteraceae</taxon>
        <taxon>Oxalicibacterium</taxon>
    </lineage>
</organism>